<dbReference type="InterPro" id="IPR041474">
    <property type="entry name" value="NicS_C"/>
</dbReference>
<dbReference type="Gene3D" id="1.10.357.10">
    <property type="entry name" value="Tetracycline Repressor, domain 2"/>
    <property type="match status" value="1"/>
</dbReference>
<proteinExistence type="predicted"/>
<dbReference type="SUPFAM" id="SSF48498">
    <property type="entry name" value="Tetracyclin repressor-like, C-terminal domain"/>
    <property type="match status" value="1"/>
</dbReference>
<evidence type="ECO:0000313" key="5">
    <source>
        <dbReference type="EMBL" id="SAL51717.1"/>
    </source>
</evidence>
<keyword evidence="1 2" id="KW-0238">DNA-binding</keyword>
<evidence type="ECO:0000256" key="3">
    <source>
        <dbReference type="SAM" id="MobiDB-lite"/>
    </source>
</evidence>
<reference evidence="5 6" key="1">
    <citation type="submission" date="2016-01" db="EMBL/GenBank/DDBJ databases">
        <authorList>
            <person name="Oliw E.H."/>
        </authorList>
    </citation>
    <scope>NUCLEOTIDE SEQUENCE [LARGE SCALE GENOMIC DNA]</scope>
    <source>
        <strain evidence="5">LMG 27134</strain>
    </source>
</reference>
<dbReference type="GO" id="GO:0003677">
    <property type="term" value="F:DNA binding"/>
    <property type="evidence" value="ECO:0007669"/>
    <property type="project" value="UniProtKB-UniRule"/>
</dbReference>
<gene>
    <name evidence="5" type="ORF">AWB69_05313</name>
</gene>
<dbReference type="EMBL" id="FCOK02000041">
    <property type="protein sequence ID" value="SAL51717.1"/>
    <property type="molecule type" value="Genomic_DNA"/>
</dbReference>
<sequence length="283" mass="31760">MSICFDYGYRQSRPHYNRGLGIIPLRCCNPPSTITRHNQEKNQPDMPARKTEKTRRPQGRPSTSGAVGKEAILAAARETLKTVPPGEITFQQVALLAGIDKRLIRYYFGQMPDLLKVVAIQITEELRNRFVASNIHDGSVRDRLRLRISIFLDFFGSNPHYHRLVVDYLFNTIGPERDAALDRFRHSIGELQTLLSGEHATGQAYPLDARFIHVSIAALCEFMFSAKPVFTALFGNEVDSPAFKERFCDFVTDLVMGSAALNVATSDKSTDKSSAAARTPRKR</sequence>
<organism evidence="5 6">
    <name type="scientific">Caballeronia udeis</name>
    <dbReference type="NCBI Taxonomy" id="1232866"/>
    <lineage>
        <taxon>Bacteria</taxon>
        <taxon>Pseudomonadati</taxon>
        <taxon>Pseudomonadota</taxon>
        <taxon>Betaproteobacteria</taxon>
        <taxon>Burkholderiales</taxon>
        <taxon>Burkholderiaceae</taxon>
        <taxon>Caballeronia</taxon>
    </lineage>
</organism>
<dbReference type="AlphaFoldDB" id="A0A158I5I8"/>
<protein>
    <submittedName>
        <fullName evidence="5">TetR family transcriptional regulator</fullName>
    </submittedName>
</protein>
<dbReference type="Proteomes" id="UP000054683">
    <property type="component" value="Unassembled WGS sequence"/>
</dbReference>
<dbReference type="InterPro" id="IPR036271">
    <property type="entry name" value="Tet_transcr_reg_TetR-rel_C_sf"/>
</dbReference>
<feature type="domain" description="HTH tetR-type" evidence="4">
    <location>
        <begin position="66"/>
        <end position="126"/>
    </location>
</feature>
<dbReference type="SUPFAM" id="SSF46689">
    <property type="entry name" value="Homeodomain-like"/>
    <property type="match status" value="1"/>
</dbReference>
<dbReference type="PROSITE" id="PS50977">
    <property type="entry name" value="HTH_TETR_2"/>
    <property type="match status" value="1"/>
</dbReference>
<dbReference type="InterPro" id="IPR001647">
    <property type="entry name" value="HTH_TetR"/>
</dbReference>
<dbReference type="OrthoDB" id="8961953at2"/>
<evidence type="ECO:0000256" key="1">
    <source>
        <dbReference type="ARBA" id="ARBA00023125"/>
    </source>
</evidence>
<evidence type="ECO:0000256" key="2">
    <source>
        <dbReference type="PROSITE-ProRule" id="PRU00335"/>
    </source>
</evidence>
<dbReference type="Pfam" id="PF17938">
    <property type="entry name" value="TetR_C_29"/>
    <property type="match status" value="1"/>
</dbReference>
<feature type="region of interest" description="Disordered" evidence="3">
    <location>
        <begin position="33"/>
        <end position="68"/>
    </location>
</feature>
<dbReference type="InterPro" id="IPR009057">
    <property type="entry name" value="Homeodomain-like_sf"/>
</dbReference>
<name>A0A158I5I8_9BURK</name>
<evidence type="ECO:0000259" key="4">
    <source>
        <dbReference type="PROSITE" id="PS50977"/>
    </source>
</evidence>
<feature type="compositionally biased region" description="Basic and acidic residues" evidence="3">
    <location>
        <begin position="37"/>
        <end position="55"/>
    </location>
</feature>
<dbReference type="RefSeq" id="WP_156528972.1">
    <property type="nucleotide sequence ID" value="NZ_FCOK02000041.1"/>
</dbReference>
<accession>A0A158I5I8</accession>
<feature type="DNA-binding region" description="H-T-H motif" evidence="2">
    <location>
        <begin position="89"/>
        <end position="108"/>
    </location>
</feature>
<evidence type="ECO:0000313" key="6">
    <source>
        <dbReference type="Proteomes" id="UP000054683"/>
    </source>
</evidence>